<reference evidence="1 2" key="1">
    <citation type="submission" date="2021-06" db="EMBL/GenBank/DDBJ databases">
        <authorList>
            <person name="Palmer J.M."/>
        </authorList>
    </citation>
    <scope>NUCLEOTIDE SEQUENCE [LARGE SCALE GENOMIC DNA]</scope>
    <source>
        <strain evidence="2">if_2019</strain>
        <tissue evidence="1">Muscle</tissue>
    </source>
</reference>
<organism evidence="1 2">
    <name type="scientific">Ilyodon furcidens</name>
    <name type="common">goldbreast splitfin</name>
    <dbReference type="NCBI Taxonomy" id="33524"/>
    <lineage>
        <taxon>Eukaryota</taxon>
        <taxon>Metazoa</taxon>
        <taxon>Chordata</taxon>
        <taxon>Craniata</taxon>
        <taxon>Vertebrata</taxon>
        <taxon>Euteleostomi</taxon>
        <taxon>Actinopterygii</taxon>
        <taxon>Neopterygii</taxon>
        <taxon>Teleostei</taxon>
        <taxon>Neoteleostei</taxon>
        <taxon>Acanthomorphata</taxon>
        <taxon>Ovalentaria</taxon>
        <taxon>Atherinomorphae</taxon>
        <taxon>Cyprinodontiformes</taxon>
        <taxon>Goodeidae</taxon>
        <taxon>Ilyodon</taxon>
    </lineage>
</organism>
<sequence length="107" mass="11383">MDVIGKRGLMQLKGLCWCREGGVAEAVGRQHRPGSQIAKGNLLDASLWRFSKQALLGRDPGVEIQVTEGTTSPSGLSLLVVGKPPGGEGVEPEETAWDYGGEFCQDT</sequence>
<protein>
    <submittedName>
        <fullName evidence="1">Uncharacterized protein</fullName>
    </submittedName>
</protein>
<dbReference type="Proteomes" id="UP001482620">
    <property type="component" value="Unassembled WGS sequence"/>
</dbReference>
<dbReference type="EMBL" id="JAHRIQ010058724">
    <property type="protein sequence ID" value="MEQ2240042.1"/>
    <property type="molecule type" value="Genomic_DNA"/>
</dbReference>
<comment type="caution">
    <text evidence="1">The sequence shown here is derived from an EMBL/GenBank/DDBJ whole genome shotgun (WGS) entry which is preliminary data.</text>
</comment>
<proteinExistence type="predicted"/>
<name>A0ABV0U667_9TELE</name>
<evidence type="ECO:0000313" key="2">
    <source>
        <dbReference type="Proteomes" id="UP001482620"/>
    </source>
</evidence>
<keyword evidence="2" id="KW-1185">Reference proteome</keyword>
<evidence type="ECO:0000313" key="1">
    <source>
        <dbReference type="EMBL" id="MEQ2240042.1"/>
    </source>
</evidence>
<accession>A0ABV0U667</accession>
<gene>
    <name evidence="1" type="ORF">ILYODFUR_010806</name>
</gene>